<sequence>MKGTTIFNILLAAGTTAVAAPTKRAAEFEAVTINSLSATLSDTSGSVQLSFVDPNYEDSTSFSMNWNRPGQPPADTWSDDNNYLLSFPAGVDEIEQLSFVVKRYGASETISVAVNNESEDSVWTCGPLGGVPGTQRCYAAAQTTITPTSS</sequence>
<organism evidence="2 3">
    <name type="scientific">Penicillium angulare</name>
    <dbReference type="NCBI Taxonomy" id="116970"/>
    <lineage>
        <taxon>Eukaryota</taxon>
        <taxon>Fungi</taxon>
        <taxon>Dikarya</taxon>
        <taxon>Ascomycota</taxon>
        <taxon>Pezizomycotina</taxon>
        <taxon>Eurotiomycetes</taxon>
        <taxon>Eurotiomycetidae</taxon>
        <taxon>Eurotiales</taxon>
        <taxon>Aspergillaceae</taxon>
        <taxon>Penicillium</taxon>
    </lineage>
</organism>
<protein>
    <recommendedName>
        <fullName evidence="4">Cell wall beta-glucan synthesis</fullName>
    </recommendedName>
</protein>
<evidence type="ECO:0000313" key="3">
    <source>
        <dbReference type="Proteomes" id="UP001149165"/>
    </source>
</evidence>
<dbReference type="Proteomes" id="UP001149165">
    <property type="component" value="Unassembled WGS sequence"/>
</dbReference>
<evidence type="ECO:0008006" key="4">
    <source>
        <dbReference type="Google" id="ProtNLM"/>
    </source>
</evidence>
<reference evidence="2" key="2">
    <citation type="journal article" date="2023" name="IMA Fungus">
        <title>Comparative genomic study of the Penicillium genus elucidates a diverse pangenome and 15 lateral gene transfer events.</title>
        <authorList>
            <person name="Petersen C."/>
            <person name="Sorensen T."/>
            <person name="Nielsen M.R."/>
            <person name="Sondergaard T.E."/>
            <person name="Sorensen J.L."/>
            <person name="Fitzpatrick D.A."/>
            <person name="Frisvad J.C."/>
            <person name="Nielsen K.L."/>
        </authorList>
    </citation>
    <scope>NUCLEOTIDE SEQUENCE</scope>
    <source>
        <strain evidence="2">IBT 30069</strain>
    </source>
</reference>
<comment type="caution">
    <text evidence="2">The sequence shown here is derived from an EMBL/GenBank/DDBJ whole genome shotgun (WGS) entry which is preliminary data.</text>
</comment>
<evidence type="ECO:0000256" key="1">
    <source>
        <dbReference type="SAM" id="SignalP"/>
    </source>
</evidence>
<name>A0A9W9FHJ9_9EURO</name>
<feature type="signal peptide" evidence="1">
    <location>
        <begin position="1"/>
        <end position="19"/>
    </location>
</feature>
<keyword evidence="3" id="KW-1185">Reference proteome</keyword>
<feature type="chain" id="PRO_5040800557" description="Cell wall beta-glucan synthesis" evidence="1">
    <location>
        <begin position="20"/>
        <end position="150"/>
    </location>
</feature>
<gene>
    <name evidence="2" type="ORF">N7456_006315</name>
</gene>
<dbReference type="OrthoDB" id="4482902at2759"/>
<keyword evidence="1" id="KW-0732">Signal</keyword>
<dbReference type="EMBL" id="JAPQKH010000004">
    <property type="protein sequence ID" value="KAJ5100263.1"/>
    <property type="molecule type" value="Genomic_DNA"/>
</dbReference>
<evidence type="ECO:0000313" key="2">
    <source>
        <dbReference type="EMBL" id="KAJ5100263.1"/>
    </source>
</evidence>
<reference evidence="2" key="1">
    <citation type="submission" date="2022-11" db="EMBL/GenBank/DDBJ databases">
        <authorList>
            <person name="Petersen C."/>
        </authorList>
    </citation>
    <scope>NUCLEOTIDE SEQUENCE</scope>
    <source>
        <strain evidence="2">IBT 30069</strain>
    </source>
</reference>
<dbReference type="AlphaFoldDB" id="A0A9W9FHJ9"/>
<proteinExistence type="predicted"/>
<accession>A0A9W9FHJ9</accession>